<dbReference type="AlphaFoldDB" id="A0A1A9ZM67"/>
<dbReference type="Proteomes" id="UP000092445">
    <property type="component" value="Unassembled WGS sequence"/>
</dbReference>
<name>A0A1A9ZM67_GLOPL</name>
<protein>
    <submittedName>
        <fullName evidence="1">Uncharacterized protein</fullName>
    </submittedName>
</protein>
<reference evidence="1" key="2">
    <citation type="submission" date="2020-05" db="UniProtKB">
        <authorList>
            <consortium name="EnsemblMetazoa"/>
        </authorList>
    </citation>
    <scope>IDENTIFICATION</scope>
    <source>
        <strain evidence="1">IAEA</strain>
    </source>
</reference>
<keyword evidence="2" id="KW-1185">Reference proteome</keyword>
<reference evidence="2" key="1">
    <citation type="submission" date="2014-03" db="EMBL/GenBank/DDBJ databases">
        <authorList>
            <person name="Aksoy S."/>
            <person name="Warren W."/>
            <person name="Wilson R.K."/>
        </authorList>
    </citation>
    <scope>NUCLEOTIDE SEQUENCE [LARGE SCALE GENOMIC DNA]</scope>
    <source>
        <strain evidence="2">IAEA</strain>
    </source>
</reference>
<evidence type="ECO:0000313" key="2">
    <source>
        <dbReference type="Proteomes" id="UP000092445"/>
    </source>
</evidence>
<dbReference type="VEuPathDB" id="VectorBase:GPAI018952"/>
<dbReference type="EnsemblMetazoa" id="GPAI018952-RA">
    <property type="protein sequence ID" value="GPAI018952-PA"/>
    <property type="gene ID" value="GPAI018952"/>
</dbReference>
<evidence type="ECO:0000313" key="1">
    <source>
        <dbReference type="EnsemblMetazoa" id="GPAI018952-PA"/>
    </source>
</evidence>
<organism evidence="1 2">
    <name type="scientific">Glossina pallidipes</name>
    <name type="common">Tsetse fly</name>
    <dbReference type="NCBI Taxonomy" id="7398"/>
    <lineage>
        <taxon>Eukaryota</taxon>
        <taxon>Metazoa</taxon>
        <taxon>Ecdysozoa</taxon>
        <taxon>Arthropoda</taxon>
        <taxon>Hexapoda</taxon>
        <taxon>Insecta</taxon>
        <taxon>Pterygota</taxon>
        <taxon>Neoptera</taxon>
        <taxon>Endopterygota</taxon>
        <taxon>Diptera</taxon>
        <taxon>Brachycera</taxon>
        <taxon>Muscomorpha</taxon>
        <taxon>Hippoboscoidea</taxon>
        <taxon>Glossinidae</taxon>
        <taxon>Glossina</taxon>
    </lineage>
</organism>
<sequence length="208" mass="24102">MSLNKNVEDNMIKSRSRPPLHALKCKLWKWITFLAESAELTSLRIAGINIASYEVSAFLNVIHYELILREEMFLMKSKCRQLLTLLRATRFLVLVEGVEFFMNNSVELFSFVCLRELKQQNAKFSNQFYECPNGLQRVFGQCIRLNVGVGEELHDFIQHRLLGLPIDPAYLAAMEYGAQFRHSGEDFIAPKPKKFYETQITASDNPFR</sequence>
<accession>A0A1A9ZM67</accession>
<proteinExistence type="predicted"/>